<protein>
    <submittedName>
        <fullName evidence="1">Unannotated protein</fullName>
    </submittedName>
</protein>
<organism evidence="1">
    <name type="scientific">freshwater metagenome</name>
    <dbReference type="NCBI Taxonomy" id="449393"/>
    <lineage>
        <taxon>unclassified sequences</taxon>
        <taxon>metagenomes</taxon>
        <taxon>ecological metagenomes</taxon>
    </lineage>
</organism>
<proteinExistence type="predicted"/>
<accession>A0A6J6UF60</accession>
<sequence>MSASTLPACEACGWQGRPRRIRCPRCAGTTWVEAALPDATVMAITQVRRHLGVVVEPPEVICLVVTDDGTTFITRCEDSFEPTTGERVSLTFDDGVVAHRLRKSPRARSGAKRKLGP</sequence>
<evidence type="ECO:0000313" key="1">
    <source>
        <dbReference type="EMBL" id="CAB4757323.1"/>
    </source>
</evidence>
<dbReference type="InterPro" id="IPR012340">
    <property type="entry name" value="NA-bd_OB-fold"/>
</dbReference>
<gene>
    <name evidence="1" type="ORF">UFOPK2786_01634</name>
</gene>
<name>A0A6J6UF60_9ZZZZ</name>
<dbReference type="SUPFAM" id="SSF50249">
    <property type="entry name" value="Nucleic acid-binding proteins"/>
    <property type="match status" value="1"/>
</dbReference>
<dbReference type="EMBL" id="CAEZYW010000305">
    <property type="protein sequence ID" value="CAB4757323.1"/>
    <property type="molecule type" value="Genomic_DNA"/>
</dbReference>
<reference evidence="1" key="1">
    <citation type="submission" date="2020-05" db="EMBL/GenBank/DDBJ databases">
        <authorList>
            <person name="Chiriac C."/>
            <person name="Salcher M."/>
            <person name="Ghai R."/>
            <person name="Kavagutti S V."/>
        </authorList>
    </citation>
    <scope>NUCLEOTIDE SEQUENCE</scope>
</reference>
<dbReference type="AlphaFoldDB" id="A0A6J6UF60"/>